<protein>
    <submittedName>
        <fullName evidence="1">Uncharacterized protein</fullName>
    </submittedName>
</protein>
<sequence length="86" mass="10003">MRELVHENTFGNHLMYEGAIEHALDTLPSEWGGISNVNEGDCDWLQNYYEATVTMENGFIVELELFFSDEEGDEDYPWVCKAYKMN</sequence>
<evidence type="ECO:0000313" key="2">
    <source>
        <dbReference type="Proteomes" id="UP000223102"/>
    </source>
</evidence>
<evidence type="ECO:0000313" key="1">
    <source>
        <dbReference type="EMBL" id="AKQ08361.1"/>
    </source>
</evidence>
<name>A0A218KBU4_9CAUD</name>
<proteinExistence type="predicted"/>
<accession>A0A218KBU4</accession>
<organism evidence="1 2">
    <name type="scientific">Bacillus phage PBC2</name>
    <dbReference type="NCBI Taxonomy" id="1675029"/>
    <lineage>
        <taxon>Viruses</taxon>
        <taxon>Duplodnaviria</taxon>
        <taxon>Heunggongvirae</taxon>
        <taxon>Uroviricota</taxon>
        <taxon>Caudoviricetes</taxon>
        <taxon>Andregratiavirinae</taxon>
        <taxon>Haetaevirus</taxon>
        <taxon>Haetaevirus PBC2</taxon>
    </lineage>
</organism>
<keyword evidence="2" id="KW-1185">Reference proteome</keyword>
<dbReference type="Proteomes" id="UP000223102">
    <property type="component" value="Segment"/>
</dbReference>
<gene>
    <name evidence="1" type="ORF">PBC2_046</name>
</gene>
<dbReference type="EMBL" id="KT070867">
    <property type="protein sequence ID" value="AKQ08361.1"/>
    <property type="molecule type" value="Genomic_DNA"/>
</dbReference>
<reference evidence="1 2" key="1">
    <citation type="submission" date="2015-06" db="EMBL/GenBank/DDBJ databases">
        <title>Complete genome sequence of Bacillus cereus phage PBC2.</title>
        <authorList>
            <person name="Kong M."/>
            <person name="Ryu S."/>
        </authorList>
    </citation>
    <scope>NUCLEOTIDE SEQUENCE [LARGE SCALE GENOMIC DNA]</scope>
</reference>